<dbReference type="RefSeq" id="WP_088263235.1">
    <property type="nucleotide sequence ID" value="NZ_MSIH01000003.1"/>
</dbReference>
<dbReference type="EMBL" id="CADDAV010000010">
    <property type="protein sequence ID" value="CAB0594692.1"/>
    <property type="molecule type" value="Genomic_DNA"/>
</dbReference>
<keyword evidence="1" id="KW-0812">Transmembrane</keyword>
<keyword evidence="1" id="KW-0472">Membrane</keyword>
<dbReference type="Proteomes" id="UP000480222">
    <property type="component" value="Unassembled WGS sequence"/>
</dbReference>
<gene>
    <name evidence="2" type="ORF">CIP107547_00933</name>
</gene>
<sequence length="120" mass="13937">MEELTNPILNFLLGGGLVAIIGYFTARVTARAQKESAEVEAKGPEWQAYVQEMKDWTNAQLKERDVLISKLEVELGELREKLEVWKSRYYVAIHYIRTLHLSFPDSRTMHPVPDELEQDF</sequence>
<evidence type="ECO:0000256" key="1">
    <source>
        <dbReference type="SAM" id="Phobius"/>
    </source>
</evidence>
<proteinExistence type="predicted"/>
<accession>A0A6J4WKC2</accession>
<evidence type="ECO:0000313" key="2">
    <source>
        <dbReference type="EMBL" id="CAB0594692.1"/>
    </source>
</evidence>
<organism evidence="2 3">
    <name type="scientific">Corynebacterium diphtheriae</name>
    <dbReference type="NCBI Taxonomy" id="1717"/>
    <lineage>
        <taxon>Bacteria</taxon>
        <taxon>Bacillati</taxon>
        <taxon>Actinomycetota</taxon>
        <taxon>Actinomycetes</taxon>
        <taxon>Mycobacteriales</taxon>
        <taxon>Corynebacteriaceae</taxon>
        <taxon>Corynebacterium</taxon>
    </lineage>
</organism>
<comment type="caution">
    <text evidence="2">The sequence shown here is derived from an EMBL/GenBank/DDBJ whole genome shotgun (WGS) entry which is preliminary data.</text>
</comment>
<feature type="transmembrane region" description="Helical" evidence="1">
    <location>
        <begin position="6"/>
        <end position="26"/>
    </location>
</feature>
<keyword evidence="1" id="KW-1133">Transmembrane helix</keyword>
<reference evidence="2 3" key="1">
    <citation type="submission" date="2020-02" db="EMBL/GenBank/DDBJ databases">
        <authorList>
            <person name="Brisse S."/>
        </authorList>
    </citation>
    <scope>NUCLEOTIDE SEQUENCE [LARGE SCALE GENOMIC DNA]</scope>
    <source>
        <strain evidence="2">CIP107547</strain>
    </source>
</reference>
<evidence type="ECO:0000313" key="3">
    <source>
        <dbReference type="Proteomes" id="UP000480222"/>
    </source>
</evidence>
<name>A0A6J4WKC2_CORDP</name>
<dbReference type="AlphaFoldDB" id="A0A6J4WKC2"/>
<protein>
    <submittedName>
        <fullName evidence="2">Uncharacterized protein</fullName>
    </submittedName>
</protein>